<feature type="chain" id="PRO_5009912397" evidence="2">
    <location>
        <begin position="28"/>
        <end position="329"/>
    </location>
</feature>
<dbReference type="InterPro" id="IPR005064">
    <property type="entry name" value="BUG"/>
</dbReference>
<sequence length="329" mass="34832">MKLPRRRFLQWAGAAAALSTHSKSANAQIFPARPITIVVPFAAGGPIDALVRVTAESMRGTLGQPLIIENVSGAAGNIGVGRVARAAPDGYTLVTGFWGTHVVNGAIYALPYDVVNDFEPILLMSRNAQIIVARKTMPANDLKRLIDWLKANPDVAAAGTSGAGSPQHVFGVFFQHATGTHFRFVPYRGAAPTMQDLVSGQIDLVFADQTTSLPQVRTGNIKAYAVTGNSPLAAAPDIPTVDEAGLPGFYCSVWSALFAPKGTPKDIIAKLNAAAVGALAGTAVRERLAELGQQIVPREEQTPEALAALQRAEIEKWWPIIRAAGIRAD</sequence>
<protein>
    <submittedName>
        <fullName evidence="3">Tripartite-type tricarboxylate transporter, receptor component TctC</fullName>
    </submittedName>
</protein>
<evidence type="ECO:0000256" key="1">
    <source>
        <dbReference type="ARBA" id="ARBA00006987"/>
    </source>
</evidence>
<proteinExistence type="inferred from homology"/>
<dbReference type="EMBL" id="LT670818">
    <property type="protein sequence ID" value="SHG79371.1"/>
    <property type="molecule type" value="Genomic_DNA"/>
</dbReference>
<dbReference type="OrthoDB" id="8443386at2"/>
<dbReference type="Gene3D" id="3.40.190.150">
    <property type="entry name" value="Bordetella uptake gene, domain 1"/>
    <property type="match status" value="1"/>
</dbReference>
<comment type="similarity">
    <text evidence="1">Belongs to the UPF0065 (bug) family.</text>
</comment>
<dbReference type="PROSITE" id="PS51318">
    <property type="entry name" value="TAT"/>
    <property type="match status" value="1"/>
</dbReference>
<feature type="signal peptide" evidence="2">
    <location>
        <begin position="1"/>
        <end position="27"/>
    </location>
</feature>
<reference evidence="3 4" key="1">
    <citation type="submission" date="2016-11" db="EMBL/GenBank/DDBJ databases">
        <authorList>
            <person name="Jaros S."/>
            <person name="Januszkiewicz K."/>
            <person name="Wedrychowicz H."/>
        </authorList>
    </citation>
    <scope>NUCLEOTIDE SEQUENCE [LARGE SCALE GENOMIC DNA]</scope>
    <source>
        <strain evidence="3 4">GAS242</strain>
    </source>
</reference>
<dbReference type="PANTHER" id="PTHR42928:SF5">
    <property type="entry name" value="BLR1237 PROTEIN"/>
    <property type="match status" value="1"/>
</dbReference>
<dbReference type="InterPro" id="IPR042100">
    <property type="entry name" value="Bug_dom1"/>
</dbReference>
<organism evidence="3 4">
    <name type="scientific">Bradyrhizobium erythrophlei</name>
    <dbReference type="NCBI Taxonomy" id="1437360"/>
    <lineage>
        <taxon>Bacteria</taxon>
        <taxon>Pseudomonadati</taxon>
        <taxon>Pseudomonadota</taxon>
        <taxon>Alphaproteobacteria</taxon>
        <taxon>Hyphomicrobiales</taxon>
        <taxon>Nitrobacteraceae</taxon>
        <taxon>Bradyrhizobium</taxon>
    </lineage>
</organism>
<accession>A0A1M5MQ06</accession>
<dbReference type="InterPro" id="IPR006311">
    <property type="entry name" value="TAT_signal"/>
</dbReference>
<dbReference type="AlphaFoldDB" id="A0A1M5MQ06"/>
<gene>
    <name evidence="3" type="ORF">SAMN05444169_4164</name>
</gene>
<dbReference type="SUPFAM" id="SSF53850">
    <property type="entry name" value="Periplasmic binding protein-like II"/>
    <property type="match status" value="1"/>
</dbReference>
<dbReference type="Gene3D" id="3.40.190.10">
    <property type="entry name" value="Periplasmic binding protein-like II"/>
    <property type="match status" value="1"/>
</dbReference>
<keyword evidence="3" id="KW-0675">Receptor</keyword>
<evidence type="ECO:0000313" key="3">
    <source>
        <dbReference type="EMBL" id="SHG79371.1"/>
    </source>
</evidence>
<keyword evidence="2" id="KW-0732">Signal</keyword>
<dbReference type="PIRSF" id="PIRSF017082">
    <property type="entry name" value="YflP"/>
    <property type="match status" value="1"/>
</dbReference>
<name>A0A1M5MQ06_9BRAD</name>
<dbReference type="PANTHER" id="PTHR42928">
    <property type="entry name" value="TRICARBOXYLATE-BINDING PROTEIN"/>
    <property type="match status" value="1"/>
</dbReference>
<dbReference type="Pfam" id="PF03401">
    <property type="entry name" value="TctC"/>
    <property type="match status" value="1"/>
</dbReference>
<evidence type="ECO:0000256" key="2">
    <source>
        <dbReference type="SAM" id="SignalP"/>
    </source>
</evidence>
<evidence type="ECO:0000313" key="4">
    <source>
        <dbReference type="Proteomes" id="UP000190675"/>
    </source>
</evidence>
<dbReference type="Proteomes" id="UP000190675">
    <property type="component" value="Chromosome I"/>
</dbReference>